<dbReference type="InterPro" id="IPR001353">
    <property type="entry name" value="Proteasome_sua/b"/>
</dbReference>
<dbReference type="OrthoDB" id="431557at2759"/>
<accession>J4D9B1</accession>
<evidence type="ECO:0000313" key="4">
    <source>
        <dbReference type="EMBL" id="BAM41290.1"/>
    </source>
</evidence>
<dbReference type="Pfam" id="PF00227">
    <property type="entry name" value="Proteasome"/>
    <property type="match status" value="1"/>
</dbReference>
<organism evidence="4 5">
    <name type="scientific">Theileria orientalis strain Shintoku</name>
    <dbReference type="NCBI Taxonomy" id="869250"/>
    <lineage>
        <taxon>Eukaryota</taxon>
        <taxon>Sar</taxon>
        <taxon>Alveolata</taxon>
        <taxon>Apicomplexa</taxon>
        <taxon>Aconoidasida</taxon>
        <taxon>Piroplasmida</taxon>
        <taxon>Theileriidae</taxon>
        <taxon>Theileria</taxon>
    </lineage>
</organism>
<dbReference type="STRING" id="869250.J4D9B1"/>
<gene>
    <name evidence="4" type="ORF">TOT_030000929</name>
</gene>
<reference evidence="4 5" key="1">
    <citation type="journal article" date="2012" name="MBio">
        <title>Comparative genome analysis of three eukaryotic parasites with differing abilities to transform leukocytes reveals key mediators of Theileria-induced leukocyte transformation.</title>
        <authorList>
            <person name="Hayashida K."/>
            <person name="Hara Y."/>
            <person name="Abe T."/>
            <person name="Yamasaki C."/>
            <person name="Toyoda A."/>
            <person name="Kosuge T."/>
            <person name="Suzuki Y."/>
            <person name="Sato Y."/>
            <person name="Kawashima S."/>
            <person name="Katayama T."/>
            <person name="Wakaguri H."/>
            <person name="Inoue N."/>
            <person name="Homma K."/>
            <person name="Tada-Umezaki M."/>
            <person name="Yagi Y."/>
            <person name="Fujii Y."/>
            <person name="Habara T."/>
            <person name="Kanehisa M."/>
            <person name="Watanabe H."/>
            <person name="Ito K."/>
            <person name="Gojobori T."/>
            <person name="Sugawara H."/>
            <person name="Imanishi T."/>
            <person name="Weir W."/>
            <person name="Gardner M."/>
            <person name="Pain A."/>
            <person name="Shiels B."/>
            <person name="Hattori M."/>
            <person name="Nene V."/>
            <person name="Sugimoto C."/>
        </authorList>
    </citation>
    <scope>NUCLEOTIDE SEQUENCE [LARGE SCALE GENOMIC DNA]</scope>
    <source>
        <strain evidence="4 5">Shintoku</strain>
    </source>
</reference>
<dbReference type="SMART" id="SM00948">
    <property type="entry name" value="Proteasome_A_N"/>
    <property type="match status" value="1"/>
</dbReference>
<feature type="domain" description="Proteasome alpha-type subunits" evidence="3">
    <location>
        <begin position="8"/>
        <end position="30"/>
    </location>
</feature>
<dbReference type="InterPro" id="IPR000426">
    <property type="entry name" value="Proteasome_asu_N"/>
</dbReference>
<dbReference type="OMA" id="RVSMYMH"/>
<dbReference type="InterPro" id="IPR050115">
    <property type="entry name" value="Proteasome_alpha"/>
</dbReference>
<dbReference type="PROSITE" id="PS00388">
    <property type="entry name" value="PROTEASOME_ALPHA_1"/>
    <property type="match status" value="1"/>
</dbReference>
<keyword evidence="1 2" id="KW-0647">Proteasome</keyword>
<evidence type="ECO:0000313" key="5">
    <source>
        <dbReference type="Proteomes" id="UP000003786"/>
    </source>
</evidence>
<sequence>MAGIGAGYDLSVSTFSPDGRVFQVEYATKAVDTAPTAVAAVFKDGIVFAADSLACGLQTESATYSNVLQAKAAWRVFAVDERIGAVVAGLLPDAKCVVKRAQEECKWFLKEYGVHAPVRVIAERVALFVHAYTLYWHVRPFGVSVLLAGKDSTGEGAFQRPYGFLDELYCIEPSGACYKYGGMAIGKGKHVAKTELEKLNLKESTCKESLANMCYVISQCRDEGSLKTADVQLAWICPESSNTFQIVPEDLANSAKAEATQRLNTAQEE</sequence>
<keyword evidence="2" id="KW-0963">Cytoplasm</keyword>
<dbReference type="KEGG" id="tot:TOT_030000929"/>
<dbReference type="Proteomes" id="UP000003786">
    <property type="component" value="Chromosome 3"/>
</dbReference>
<keyword evidence="2" id="KW-0539">Nucleus</keyword>
<dbReference type="EMBL" id="AP011948">
    <property type="protein sequence ID" value="BAM41290.1"/>
    <property type="molecule type" value="Genomic_DNA"/>
</dbReference>
<evidence type="ECO:0000259" key="3">
    <source>
        <dbReference type="PROSITE" id="PS00388"/>
    </source>
</evidence>
<dbReference type="GO" id="GO:0005737">
    <property type="term" value="C:cytoplasm"/>
    <property type="evidence" value="ECO:0007669"/>
    <property type="project" value="UniProtKB-SubCell"/>
</dbReference>
<proteinExistence type="inferred from homology"/>
<dbReference type="Gene3D" id="3.60.20.10">
    <property type="entry name" value="Glutamine Phosphoribosylpyrophosphate, subunit 1, domain 1"/>
    <property type="match status" value="1"/>
</dbReference>
<dbReference type="GO" id="GO:0006511">
    <property type="term" value="P:ubiquitin-dependent protein catabolic process"/>
    <property type="evidence" value="ECO:0007669"/>
    <property type="project" value="InterPro"/>
</dbReference>
<dbReference type="SUPFAM" id="SSF56235">
    <property type="entry name" value="N-terminal nucleophile aminohydrolases (Ntn hydrolases)"/>
    <property type="match status" value="1"/>
</dbReference>
<dbReference type="GO" id="GO:0019773">
    <property type="term" value="C:proteasome core complex, alpha-subunit complex"/>
    <property type="evidence" value="ECO:0007669"/>
    <property type="project" value="InterPro"/>
</dbReference>
<dbReference type="RefSeq" id="XP_009691591.1">
    <property type="nucleotide sequence ID" value="XM_009693296.1"/>
</dbReference>
<dbReference type="eggNOG" id="KOG0184">
    <property type="taxonomic scope" value="Eukaryota"/>
</dbReference>
<dbReference type="InterPro" id="IPR029055">
    <property type="entry name" value="Ntn_hydrolases_N"/>
</dbReference>
<keyword evidence="5" id="KW-1185">Reference proteome</keyword>
<name>J4D9B1_THEOR</name>
<dbReference type="AlphaFoldDB" id="J4D9B1"/>
<evidence type="ECO:0000256" key="1">
    <source>
        <dbReference type="ARBA" id="ARBA00022942"/>
    </source>
</evidence>
<protein>
    <recommendedName>
        <fullName evidence="2">Proteasome subunit alpha type</fullName>
    </recommendedName>
</protein>
<comment type="subunit">
    <text evidence="2">The 26S proteasome consists of a 20S proteasome core and two 19S regulatory subunits.</text>
</comment>
<dbReference type="VEuPathDB" id="PiroplasmaDB:TOT_030000929"/>
<evidence type="ECO:0000256" key="2">
    <source>
        <dbReference type="RuleBase" id="RU000551"/>
    </source>
</evidence>
<dbReference type="Pfam" id="PF10584">
    <property type="entry name" value="Proteasome_A_N"/>
    <property type="match status" value="1"/>
</dbReference>
<dbReference type="PANTHER" id="PTHR11599">
    <property type="entry name" value="PROTEASOME SUBUNIT ALPHA/BETA"/>
    <property type="match status" value="1"/>
</dbReference>
<dbReference type="GeneID" id="20716066"/>
<comment type="similarity">
    <text evidence="2">Belongs to the peptidase T1A family.</text>
</comment>
<dbReference type="GO" id="GO:0005634">
    <property type="term" value="C:nucleus"/>
    <property type="evidence" value="ECO:0007669"/>
    <property type="project" value="UniProtKB-SubCell"/>
</dbReference>
<comment type="subcellular location">
    <subcellularLocation>
        <location evidence="2">Cytoplasm</location>
    </subcellularLocation>
    <subcellularLocation>
        <location evidence="2">Nucleus</location>
    </subcellularLocation>
</comment>